<dbReference type="EMBL" id="JABFRW010000131">
    <property type="protein sequence ID" value="NOT34563.1"/>
    <property type="molecule type" value="Genomic_DNA"/>
</dbReference>
<evidence type="ECO:0000313" key="2">
    <source>
        <dbReference type="EMBL" id="NOT34563.1"/>
    </source>
</evidence>
<evidence type="ECO:0000313" key="3">
    <source>
        <dbReference type="Proteomes" id="UP000580839"/>
    </source>
</evidence>
<evidence type="ECO:0000256" key="1">
    <source>
        <dbReference type="SAM" id="SignalP"/>
    </source>
</evidence>
<keyword evidence="1" id="KW-0732">Signal</keyword>
<name>A0A849SLD8_UNCEI</name>
<dbReference type="AlphaFoldDB" id="A0A849SLD8"/>
<dbReference type="Proteomes" id="UP000580839">
    <property type="component" value="Unassembled WGS sequence"/>
</dbReference>
<accession>A0A849SLD8</accession>
<comment type="caution">
    <text evidence="2">The sequence shown here is derived from an EMBL/GenBank/DDBJ whole genome shotgun (WGS) entry which is preliminary data.</text>
</comment>
<proteinExistence type="predicted"/>
<gene>
    <name evidence="2" type="ORF">HOP12_10375</name>
</gene>
<protein>
    <recommendedName>
        <fullName evidence="4">Ammonium transporter</fullName>
    </recommendedName>
</protein>
<feature type="chain" id="PRO_5032496607" description="Ammonium transporter" evidence="1">
    <location>
        <begin position="36"/>
        <end position="110"/>
    </location>
</feature>
<reference evidence="2 3" key="1">
    <citation type="submission" date="2020-04" db="EMBL/GenBank/DDBJ databases">
        <title>Metagenomic profiling of ammonia- and methane-oxidizing microorganisms in a Dutch drinking water treatment plant.</title>
        <authorList>
            <person name="Poghosyan L."/>
            <person name="Leucker S."/>
        </authorList>
    </citation>
    <scope>NUCLEOTIDE SEQUENCE [LARGE SCALE GENOMIC DNA]</scope>
    <source>
        <strain evidence="2">S-RSF-IL-03</strain>
    </source>
</reference>
<sequence>MRTLEKWNVIGRAIVIAGVLCALVAGDGSSNSACAAAQAATEQRVETLDGPVFDPGADPERRWGVYGAWLCATGAFLLTHGGVVTPANTGVVAATVGGCMLAALDVITTE</sequence>
<organism evidence="2 3">
    <name type="scientific">Eiseniibacteriota bacterium</name>
    <dbReference type="NCBI Taxonomy" id="2212470"/>
    <lineage>
        <taxon>Bacteria</taxon>
        <taxon>Candidatus Eiseniibacteriota</taxon>
    </lineage>
</organism>
<evidence type="ECO:0008006" key="4">
    <source>
        <dbReference type="Google" id="ProtNLM"/>
    </source>
</evidence>
<feature type="signal peptide" evidence="1">
    <location>
        <begin position="1"/>
        <end position="35"/>
    </location>
</feature>